<dbReference type="SUPFAM" id="SSF53448">
    <property type="entry name" value="Nucleotide-diphospho-sugar transferases"/>
    <property type="match status" value="1"/>
</dbReference>
<dbReference type="EMBL" id="JAABOQ010000006">
    <property type="protein sequence ID" value="NER18675.1"/>
    <property type="molecule type" value="Genomic_DNA"/>
</dbReference>
<dbReference type="RefSeq" id="WP_164033351.1">
    <property type="nucleotide sequence ID" value="NZ_JAABOQ010000006.1"/>
</dbReference>
<protein>
    <submittedName>
        <fullName evidence="4">NTP transferase domain-containing protein</fullName>
    </submittedName>
</protein>
<dbReference type="PANTHER" id="PTHR43584:SF8">
    <property type="entry name" value="N-ACETYLMURAMATE ALPHA-1-PHOSPHATE URIDYLYLTRANSFERASE"/>
    <property type="match status" value="1"/>
</dbReference>
<sequence length="290" mass="33103">MDDNKLIILAAGASSRMKNSKDDVLDSKTLLQANQRTKGLIDIDNAGRPLLDFLLYNAKKAGYTNIFIVINAKDELIKKHYGSKLKGNSFNGLTISYAIQHIPPDRTKPLGTADAVAQTLQQYPELQKQYFTVCNSDNLYSENAFKQLIEVNEKSAFIAYNRGTLQFKSNRINQFALVALDQDNYLQDIIEKPLENDNVKYEDSQGVLRVSMNIFKFYGPLSSHYLLNCPISEKRKEKELPTALLNMVNDHQYSIIGIPMSEHVPDMTSKEDITIMRVYIQDNYPDFNWE</sequence>
<accession>A0A6M0CL44</accession>
<dbReference type="InterPro" id="IPR050065">
    <property type="entry name" value="GlmU-like"/>
</dbReference>
<organism evidence="4 5">
    <name type="scientific">Spongiivirga citrea</name>
    <dbReference type="NCBI Taxonomy" id="1481457"/>
    <lineage>
        <taxon>Bacteria</taxon>
        <taxon>Pseudomonadati</taxon>
        <taxon>Bacteroidota</taxon>
        <taxon>Flavobacteriia</taxon>
        <taxon>Flavobacteriales</taxon>
        <taxon>Flavobacteriaceae</taxon>
        <taxon>Spongiivirga</taxon>
    </lineage>
</organism>
<keyword evidence="1 4" id="KW-0808">Transferase</keyword>
<gene>
    <name evidence="4" type="ORF">GWK10_15760</name>
</gene>
<dbReference type="Pfam" id="PF00483">
    <property type="entry name" value="NTP_transferase"/>
    <property type="match status" value="1"/>
</dbReference>
<keyword evidence="2" id="KW-0548">Nucleotidyltransferase</keyword>
<evidence type="ECO:0000259" key="3">
    <source>
        <dbReference type="Pfam" id="PF00483"/>
    </source>
</evidence>
<dbReference type="Gene3D" id="3.90.550.10">
    <property type="entry name" value="Spore Coat Polysaccharide Biosynthesis Protein SpsA, Chain A"/>
    <property type="match status" value="1"/>
</dbReference>
<reference evidence="4 5" key="1">
    <citation type="submission" date="2020-01" db="EMBL/GenBank/DDBJ databases">
        <title>Spongiivirga citrea KCTC 32990T.</title>
        <authorList>
            <person name="Wang G."/>
        </authorList>
    </citation>
    <scope>NUCLEOTIDE SEQUENCE [LARGE SCALE GENOMIC DNA]</scope>
    <source>
        <strain evidence="4 5">KCTC 32990</strain>
    </source>
</reference>
<feature type="domain" description="Nucleotidyl transferase" evidence="3">
    <location>
        <begin position="38"/>
        <end position="198"/>
    </location>
</feature>
<evidence type="ECO:0000313" key="4">
    <source>
        <dbReference type="EMBL" id="NER18675.1"/>
    </source>
</evidence>
<dbReference type="InterPro" id="IPR005835">
    <property type="entry name" value="NTP_transferase_dom"/>
</dbReference>
<evidence type="ECO:0000256" key="2">
    <source>
        <dbReference type="ARBA" id="ARBA00022695"/>
    </source>
</evidence>
<comment type="caution">
    <text evidence="4">The sequence shown here is derived from an EMBL/GenBank/DDBJ whole genome shotgun (WGS) entry which is preliminary data.</text>
</comment>
<dbReference type="GO" id="GO:0016779">
    <property type="term" value="F:nucleotidyltransferase activity"/>
    <property type="evidence" value="ECO:0007669"/>
    <property type="project" value="UniProtKB-KW"/>
</dbReference>
<proteinExistence type="predicted"/>
<dbReference type="Proteomes" id="UP000474296">
    <property type="component" value="Unassembled WGS sequence"/>
</dbReference>
<keyword evidence="5" id="KW-1185">Reference proteome</keyword>
<evidence type="ECO:0000256" key="1">
    <source>
        <dbReference type="ARBA" id="ARBA00022679"/>
    </source>
</evidence>
<dbReference type="InterPro" id="IPR029044">
    <property type="entry name" value="Nucleotide-diphossugar_trans"/>
</dbReference>
<dbReference type="PANTHER" id="PTHR43584">
    <property type="entry name" value="NUCLEOTIDYL TRANSFERASE"/>
    <property type="match status" value="1"/>
</dbReference>
<evidence type="ECO:0000313" key="5">
    <source>
        <dbReference type="Proteomes" id="UP000474296"/>
    </source>
</evidence>
<dbReference type="AlphaFoldDB" id="A0A6M0CL44"/>
<name>A0A6M0CL44_9FLAO</name>